<feature type="compositionally biased region" description="Low complexity" evidence="11">
    <location>
        <begin position="676"/>
        <end position="685"/>
    </location>
</feature>
<evidence type="ECO:0000256" key="4">
    <source>
        <dbReference type="ARBA" id="ARBA00022491"/>
    </source>
</evidence>
<evidence type="ECO:0000256" key="8">
    <source>
        <dbReference type="ARBA" id="ARBA00023242"/>
    </source>
</evidence>
<feature type="compositionally biased region" description="Polar residues" evidence="11">
    <location>
        <begin position="404"/>
        <end position="423"/>
    </location>
</feature>
<dbReference type="InterPro" id="IPR009401">
    <property type="entry name" value="Med13_C"/>
</dbReference>
<evidence type="ECO:0000256" key="11">
    <source>
        <dbReference type="SAM" id="MobiDB-lite"/>
    </source>
</evidence>
<dbReference type="PANTHER" id="PTHR48249">
    <property type="entry name" value="MEDIATOR OF RNA POLYMERASE II TRANSCRIPTION SUBUNIT 13"/>
    <property type="match status" value="1"/>
</dbReference>
<evidence type="ECO:0000313" key="14">
    <source>
        <dbReference type="EMBL" id="ODV94713.1"/>
    </source>
</evidence>
<sequence>MSSRMIELSELNPLLQSTNYYAVGRSTEVRYYVYEYIVEEDGEDTVPINMIYQYEFAIRSKLPSNMLLLVHTKDIYLYDLNCQNEEAESGDGVENAVAAIIDEEKMKLSLVSKGSFNSKASFQNQVPRPPQQQQQQLQNKIYINFLKAVKRFFIWRLSEHKGKELKDQYIVPFGNNTIALANFEKEKAETFFYKIMIVEPMFNFNDQVLVGLSLKDYRFQKIDDKTENFTNDDYSIYLAPSGVRVYLAADSLDSSLLNEAPTNYPKLVTFLKSYCNIDLSTKKNSKFLKVIPNLSHLNNLTPAISNSLRDYNSNLKYLIWPLDYCFIQRGIDDTTDKDYDDNQSLMGNPFDLIEDFIKFNESLELDKKKEAEARSAVNTPMSFTAVTPTVHTNNDENITENNNLQSVSETKQSQFASESTENPQPHDGDGGENVENWDEELFGDYYDDDEIQKKVTEDDFDFFDDSREKADQQKTNNPNGNENEIDGKTESSIANSKAKTLNLDEEGIDDVTQVKNEFASEENRDNLNDNEQKENVSFINTKEFEKAIGSASSTFYEDPGAPAPLPLPIIKTPQTPNEDLDKSPADKKKSVFAPLNFNPVIEEKIDSKYSIGGKFYVPTDNDIDITNENVSTATIHNNSGGNNSNSMNHSFELHDPRSLAIATSSLRNDKFDSNADESQSSSSSDEYIDSNEEYEEENEEPSSRDEAILGANIFSDTNSAMSAYGGDKLTNLTISSPYKKSDLTLQNSPQISSQKFSSHNSGSQSRSYSHSPAAVSTAENQNWLPFLLKLVPNHTIPSTFLYTSPTIKYDEAEEVSLILAKNFVFDCFNQNYATAPTGFAKLNLNRDHLVNIDDELEGMVNDTFPGITRVPLYEILESTRQDNNEDRNGKENYEVLTGRGRTIVKEEENQDLERLEYTDSLFGASSPITSSQHNPDYVSKGANKKLTIPELTMKNHLFKISQPTINLKRLDQDLKANFTSLNFWNLLNLQPIGDQHDFEINMILPTIINSGNIVDEYMARSSDFLASIIENYKSSRLGRATRFKFSSDESQKLEIEGARFSGGIYQIFIEKEKATNEDKFWQVVNAKSLEFAKALQERILRVRETQQEKHCSPAEMDGGETTQFFDKPILLLLANPFDSIQSYVNISKIIHNFKKKVTTYSFSGNFDDSLSKKKKRKIESPSAEQIMKLPLKIFEKIVPIDLYCPNGQSFSVISNRKLTRISLSLYNLCPSSCKDDSLLHDSSFMDDAFTTISPDLPKKIGFRITKTSIIKSLISEDLFVHVAYERSVDKRWCVATWTDQYGTVRNMKCWYCPVSQFGNKENHQRNSRFKTFEQISNEIWDISLKYVNSHNGKSHLVLTRLNNVIPDDELLHWKRLSLNTKNLFLIVLTVNVNSNFLFNYNESSLQSNSQLLFPGSQSLLSNKFVKKFKPPNSVGSTNSGFTPFLMNDSPENFNINSNVATTPSEMYSPNAAINSGLISSVQNKQFQNFEDVSIIDITNEAYGIVLPNPVPLSNQPNRISIKTGYLYKVVLDVYNDDVVTANGNNHESMNEQPPYGDPNMITSARVSVSLSNGKIPKFKNSNLLEVNLMSCPSLINSFDLIKTILTQYRSLSNLGTSWGINNSKNQYDDENENVLIPWHILAVRKALNGLVHVRVE</sequence>
<evidence type="ECO:0000256" key="1">
    <source>
        <dbReference type="ARBA" id="ARBA00004123"/>
    </source>
</evidence>
<evidence type="ECO:0000256" key="2">
    <source>
        <dbReference type="ARBA" id="ARBA00009354"/>
    </source>
</evidence>
<evidence type="ECO:0000256" key="3">
    <source>
        <dbReference type="ARBA" id="ARBA00019618"/>
    </source>
</evidence>
<gene>
    <name evidence="14" type="ORF">PACTADRAFT_34461</name>
</gene>
<dbReference type="STRING" id="669874.A0A1E4TSH6"/>
<feature type="domain" description="Mediator complex subunit Med13 C-terminal" evidence="12">
    <location>
        <begin position="1251"/>
        <end position="1643"/>
    </location>
</feature>
<proteinExistence type="inferred from homology"/>
<comment type="function">
    <text evidence="10">Component of the SRB8-11 complex. The SRB8-11 complex is a regulatory module of the Mediator complex which is itself involved in regulation of basal and activated RNA polymerase II-dependent transcription. The SRB8-11 complex may be involved in the transcriptional repression of a subset of genes regulated by Mediator. It may inhibit the association of the Mediator complex with RNA polymerase II to form the holoenzyme complex.</text>
</comment>
<dbReference type="Pfam" id="PF11597">
    <property type="entry name" value="Med13_N"/>
    <property type="match status" value="1"/>
</dbReference>
<feature type="region of interest" description="Disordered" evidence="11">
    <location>
        <begin position="371"/>
        <end position="436"/>
    </location>
</feature>
<feature type="compositionally biased region" description="Polar residues" evidence="11">
    <location>
        <begin position="744"/>
        <end position="770"/>
    </location>
</feature>
<feature type="region of interest" description="Disordered" evidence="11">
    <location>
        <begin position="744"/>
        <end position="772"/>
    </location>
</feature>
<comment type="subunit">
    <text evidence="10">Component of the SRB8-11 complex, which itself associates with the Mediator complex.</text>
</comment>
<evidence type="ECO:0000256" key="7">
    <source>
        <dbReference type="ARBA" id="ARBA00023163"/>
    </source>
</evidence>
<evidence type="ECO:0000259" key="12">
    <source>
        <dbReference type="Pfam" id="PF06333"/>
    </source>
</evidence>
<evidence type="ECO:0000256" key="9">
    <source>
        <dbReference type="ARBA" id="ARBA00032008"/>
    </source>
</evidence>
<keyword evidence="5 10" id="KW-0805">Transcription regulation</keyword>
<dbReference type="GO" id="GO:0003713">
    <property type="term" value="F:transcription coactivator activity"/>
    <property type="evidence" value="ECO:0007669"/>
    <property type="project" value="TreeGrafter"/>
</dbReference>
<feature type="compositionally biased region" description="Polar residues" evidence="11">
    <location>
        <begin position="376"/>
        <end position="391"/>
    </location>
</feature>
<name>A0A1E4TSH6_PACTA</name>
<evidence type="ECO:0000256" key="6">
    <source>
        <dbReference type="ARBA" id="ARBA00023159"/>
    </source>
</evidence>
<feature type="compositionally biased region" description="Polar residues" evidence="11">
    <location>
        <begin position="473"/>
        <end position="482"/>
    </location>
</feature>
<protein>
    <recommendedName>
        <fullName evidence="3 10">Mediator of RNA polymerase II transcription subunit 13</fullName>
    </recommendedName>
    <alternativeName>
        <fullName evidence="9 10">Mediator complex subunit 13</fullName>
    </alternativeName>
</protein>
<evidence type="ECO:0000259" key="13">
    <source>
        <dbReference type="Pfam" id="PF11597"/>
    </source>
</evidence>
<comment type="subcellular location">
    <subcellularLocation>
        <location evidence="1 10">Nucleus</location>
    </subcellularLocation>
</comment>
<dbReference type="InterPro" id="IPR051139">
    <property type="entry name" value="Mediator_complx_sub13"/>
</dbReference>
<keyword evidence="8 10" id="KW-0539">Nucleus</keyword>
<dbReference type="Proteomes" id="UP000094236">
    <property type="component" value="Unassembled WGS sequence"/>
</dbReference>
<organism evidence="14 15">
    <name type="scientific">Pachysolen tannophilus NRRL Y-2460</name>
    <dbReference type="NCBI Taxonomy" id="669874"/>
    <lineage>
        <taxon>Eukaryota</taxon>
        <taxon>Fungi</taxon>
        <taxon>Dikarya</taxon>
        <taxon>Ascomycota</taxon>
        <taxon>Saccharomycotina</taxon>
        <taxon>Pichiomycetes</taxon>
        <taxon>Pachysolenaceae</taxon>
        <taxon>Pachysolen</taxon>
    </lineage>
</organism>
<dbReference type="PANTHER" id="PTHR48249:SF3">
    <property type="entry name" value="MEDIATOR OF RNA POLYMERASE II TRANSCRIPTION SUBUNIT 13"/>
    <property type="match status" value="1"/>
</dbReference>
<reference evidence="15" key="1">
    <citation type="submission" date="2016-05" db="EMBL/GenBank/DDBJ databases">
        <title>Comparative genomics of biotechnologically important yeasts.</title>
        <authorList>
            <consortium name="DOE Joint Genome Institute"/>
            <person name="Riley R."/>
            <person name="Haridas S."/>
            <person name="Wolfe K.H."/>
            <person name="Lopes M.R."/>
            <person name="Hittinger C.T."/>
            <person name="Goker M."/>
            <person name="Salamov A."/>
            <person name="Wisecaver J."/>
            <person name="Long T.M."/>
            <person name="Aerts A.L."/>
            <person name="Barry K."/>
            <person name="Choi C."/>
            <person name="Clum A."/>
            <person name="Coughlan A.Y."/>
            <person name="Deshpande S."/>
            <person name="Douglass A.P."/>
            <person name="Hanson S.J."/>
            <person name="Klenk H.-P."/>
            <person name="Labutti K."/>
            <person name="Lapidus A."/>
            <person name="Lindquist E."/>
            <person name="Lipzen A."/>
            <person name="Meier-Kolthoff J.P."/>
            <person name="Ohm R.A."/>
            <person name="Otillar R.P."/>
            <person name="Pangilinan J."/>
            <person name="Peng Y."/>
            <person name="Rokas A."/>
            <person name="Rosa C.A."/>
            <person name="Scheuner C."/>
            <person name="Sibirny A.A."/>
            <person name="Slot J.C."/>
            <person name="Stielow J.B."/>
            <person name="Sun H."/>
            <person name="Kurtzman C.P."/>
            <person name="Blackwell M."/>
            <person name="Grigoriev I.V."/>
            <person name="Jeffries T.W."/>
        </authorList>
    </citation>
    <scope>NUCLEOTIDE SEQUENCE [LARGE SCALE GENOMIC DNA]</scope>
    <source>
        <strain evidence="15">NRRL Y-2460</strain>
    </source>
</reference>
<evidence type="ECO:0000256" key="10">
    <source>
        <dbReference type="RuleBase" id="RU364134"/>
    </source>
</evidence>
<dbReference type="EMBL" id="KV454015">
    <property type="protein sequence ID" value="ODV94713.1"/>
    <property type="molecule type" value="Genomic_DNA"/>
</dbReference>
<accession>A0A1E4TSH6</accession>
<feature type="domain" description="Mediator complex subunit Med13 N-terminal" evidence="13">
    <location>
        <begin position="17"/>
        <end position="329"/>
    </location>
</feature>
<comment type="similarity">
    <text evidence="2 10">Belongs to the Mediator complex subunit 13 family.</text>
</comment>
<dbReference type="Pfam" id="PF06333">
    <property type="entry name" value="Med13_C"/>
    <property type="match status" value="1"/>
</dbReference>
<keyword evidence="4 10" id="KW-0678">Repressor</keyword>
<feature type="compositionally biased region" description="Acidic residues" evidence="11">
    <location>
        <begin position="686"/>
        <end position="700"/>
    </location>
</feature>
<evidence type="ECO:0000256" key="5">
    <source>
        <dbReference type="ARBA" id="ARBA00023015"/>
    </source>
</evidence>
<dbReference type="OrthoDB" id="103819at2759"/>
<keyword evidence="15" id="KW-1185">Reference proteome</keyword>
<keyword evidence="7 10" id="KW-0804">Transcription</keyword>
<dbReference type="InterPro" id="IPR021643">
    <property type="entry name" value="Mediator_Med13_N"/>
</dbReference>
<feature type="region of interest" description="Disordered" evidence="11">
    <location>
        <begin position="467"/>
        <end position="493"/>
    </location>
</feature>
<evidence type="ECO:0000313" key="15">
    <source>
        <dbReference type="Proteomes" id="UP000094236"/>
    </source>
</evidence>
<dbReference type="GO" id="GO:0016592">
    <property type="term" value="C:mediator complex"/>
    <property type="evidence" value="ECO:0007669"/>
    <property type="project" value="InterPro"/>
</dbReference>
<feature type="region of interest" description="Disordered" evidence="11">
    <location>
        <begin position="666"/>
        <end position="705"/>
    </location>
</feature>
<dbReference type="GO" id="GO:0045944">
    <property type="term" value="P:positive regulation of transcription by RNA polymerase II"/>
    <property type="evidence" value="ECO:0007669"/>
    <property type="project" value="TreeGrafter"/>
</dbReference>
<keyword evidence="6 10" id="KW-0010">Activator</keyword>